<gene>
    <name evidence="2" type="ORF">COO91_08396</name>
</gene>
<reference evidence="2 3" key="1">
    <citation type="submission" date="2017-11" db="EMBL/GenBank/DDBJ databases">
        <title>Complete genome of a free-living desiccation-tolerant cyanobacterium and its photosynthetic adaptation to extreme terrestrial habitat.</title>
        <authorList>
            <person name="Shang J."/>
        </authorList>
    </citation>
    <scope>NUCLEOTIDE SEQUENCE [LARGE SCALE GENOMIC DNA]</scope>
    <source>
        <strain evidence="2 3">CCNUN1</strain>
    </source>
</reference>
<keyword evidence="3" id="KW-1185">Reference proteome</keyword>
<evidence type="ECO:0000313" key="2">
    <source>
        <dbReference type="EMBL" id="AUB42279.1"/>
    </source>
</evidence>
<dbReference type="OrthoDB" id="533336at2"/>
<dbReference type="Pfam" id="PF19776">
    <property type="entry name" value="DUF6262"/>
    <property type="match status" value="1"/>
</dbReference>
<dbReference type="InterPro" id="IPR046229">
    <property type="entry name" value="TnpC-like"/>
</dbReference>
<evidence type="ECO:0000313" key="3">
    <source>
        <dbReference type="Proteomes" id="UP000232003"/>
    </source>
</evidence>
<accession>A0A2K8T3P2</accession>
<dbReference type="RefSeq" id="WP_100902367.1">
    <property type="nucleotide sequence ID" value="NZ_CAWNNC010000001.1"/>
</dbReference>
<sequence length="325" mass="36977">MNSGKIRRIAALSNAALEKKRLATEATDKAIRNLTSLNQSITVANVARLAGVSTSYIYKYPELKERIDSLRNQQVPVRTSQKAASNNSQTTIIYTLREEIKRLNTMLGESKNANQLLIGKIYQQQETQNLIGYFKSENKKQAQEIQELQNEIDIIKQELQFFQATKVHHHPKIIPLNNNIVSEKIIDITIYSEIKSQLELVGIKLNPTLTKLIESSSVQQVKNAISIVQETLLTGTKIRSKVGLFRKALESDWMPSQLDEEREVNQLEATFSEWYKLAKASGLVIASQKTEEGIIVYEPNGQAISFENMLERGWTLDYLQLQNQR</sequence>
<name>A0A2K8T3P2_9NOSO</name>
<keyword evidence="1" id="KW-0175">Coiled coil</keyword>
<dbReference type="KEGG" id="nfl:COO91_08396"/>
<dbReference type="Proteomes" id="UP000232003">
    <property type="component" value="Chromosome"/>
</dbReference>
<evidence type="ECO:0000256" key="1">
    <source>
        <dbReference type="SAM" id="Coils"/>
    </source>
</evidence>
<organism evidence="2 3">
    <name type="scientific">Nostoc flagelliforme CCNUN1</name>
    <dbReference type="NCBI Taxonomy" id="2038116"/>
    <lineage>
        <taxon>Bacteria</taxon>
        <taxon>Bacillati</taxon>
        <taxon>Cyanobacteriota</taxon>
        <taxon>Cyanophyceae</taxon>
        <taxon>Nostocales</taxon>
        <taxon>Nostocaceae</taxon>
        <taxon>Nostoc</taxon>
    </lineage>
</organism>
<dbReference type="AlphaFoldDB" id="A0A2K8T3P2"/>
<protein>
    <submittedName>
        <fullName evidence="2">Mobile element protein</fullName>
    </submittedName>
</protein>
<feature type="coiled-coil region" evidence="1">
    <location>
        <begin position="131"/>
        <end position="165"/>
    </location>
</feature>
<proteinExistence type="predicted"/>
<dbReference type="EMBL" id="CP024785">
    <property type="protein sequence ID" value="AUB42279.1"/>
    <property type="molecule type" value="Genomic_DNA"/>
</dbReference>